<reference evidence="1" key="1">
    <citation type="journal article" date="2020" name="Stud. Mycol.">
        <title>101 Dothideomycetes genomes: a test case for predicting lifestyles and emergence of pathogens.</title>
        <authorList>
            <person name="Haridas S."/>
            <person name="Albert R."/>
            <person name="Binder M."/>
            <person name="Bloem J."/>
            <person name="Labutti K."/>
            <person name="Salamov A."/>
            <person name="Andreopoulos B."/>
            <person name="Baker S."/>
            <person name="Barry K."/>
            <person name="Bills G."/>
            <person name="Bluhm B."/>
            <person name="Cannon C."/>
            <person name="Castanera R."/>
            <person name="Culley D."/>
            <person name="Daum C."/>
            <person name="Ezra D."/>
            <person name="Gonzalez J."/>
            <person name="Henrissat B."/>
            <person name="Kuo A."/>
            <person name="Liang C."/>
            <person name="Lipzen A."/>
            <person name="Lutzoni F."/>
            <person name="Magnuson J."/>
            <person name="Mondo S."/>
            <person name="Nolan M."/>
            <person name="Ohm R."/>
            <person name="Pangilinan J."/>
            <person name="Park H.-J."/>
            <person name="Ramirez L."/>
            <person name="Alfaro M."/>
            <person name="Sun H."/>
            <person name="Tritt A."/>
            <person name="Yoshinaga Y."/>
            <person name="Zwiers L.-H."/>
            <person name="Turgeon B."/>
            <person name="Goodwin S."/>
            <person name="Spatafora J."/>
            <person name="Crous P."/>
            <person name="Grigoriev I."/>
        </authorList>
    </citation>
    <scope>NUCLEOTIDE SEQUENCE</scope>
    <source>
        <strain evidence="1">CBS 175.79</strain>
    </source>
</reference>
<evidence type="ECO:0000313" key="1">
    <source>
        <dbReference type="EMBL" id="KAF2009463.1"/>
    </source>
</evidence>
<dbReference type="RefSeq" id="XP_033377802.1">
    <property type="nucleotide sequence ID" value="XM_033534600.1"/>
</dbReference>
<name>A0A6A5X956_9PLEO</name>
<dbReference type="Proteomes" id="UP000799778">
    <property type="component" value="Unassembled WGS sequence"/>
</dbReference>
<dbReference type="PROSITE" id="PS51257">
    <property type="entry name" value="PROKAR_LIPOPROTEIN"/>
    <property type="match status" value="1"/>
</dbReference>
<accession>A0A6A5X956</accession>
<evidence type="ECO:0000313" key="2">
    <source>
        <dbReference type="Proteomes" id="UP000799778"/>
    </source>
</evidence>
<protein>
    <submittedName>
        <fullName evidence="1">Uncharacterized protein</fullName>
    </submittedName>
</protein>
<sequence length="56" mass="6208">MQAITRIPNPYTAGRYSLLQATMWLACVLFSATGPDAGRYRWSLDPSEACDDIEAL</sequence>
<gene>
    <name evidence="1" type="ORF">BU24DRAFT_75592</name>
</gene>
<dbReference type="EMBL" id="ML978078">
    <property type="protein sequence ID" value="KAF2009463.1"/>
    <property type="molecule type" value="Genomic_DNA"/>
</dbReference>
<organism evidence="1 2">
    <name type="scientific">Aaosphaeria arxii CBS 175.79</name>
    <dbReference type="NCBI Taxonomy" id="1450172"/>
    <lineage>
        <taxon>Eukaryota</taxon>
        <taxon>Fungi</taxon>
        <taxon>Dikarya</taxon>
        <taxon>Ascomycota</taxon>
        <taxon>Pezizomycotina</taxon>
        <taxon>Dothideomycetes</taxon>
        <taxon>Pleosporomycetidae</taxon>
        <taxon>Pleosporales</taxon>
        <taxon>Pleosporales incertae sedis</taxon>
        <taxon>Aaosphaeria</taxon>
    </lineage>
</organism>
<dbReference type="AlphaFoldDB" id="A0A6A5X956"/>
<dbReference type="GeneID" id="54291997"/>
<keyword evidence="2" id="KW-1185">Reference proteome</keyword>
<proteinExistence type="predicted"/>